<feature type="region of interest" description="Disordered" evidence="1">
    <location>
        <begin position="508"/>
        <end position="539"/>
    </location>
</feature>
<protein>
    <submittedName>
        <fullName evidence="2">Uncharacterized protein</fullName>
    </submittedName>
</protein>
<gene>
    <name evidence="2" type="ORF">B2M27_16150</name>
</gene>
<reference evidence="2 3" key="1">
    <citation type="submission" date="2017-02" db="EMBL/GenBank/DDBJ databases">
        <title>Draft genome sequence of a Kluyvera intermedia isolate from a patient with a pancreatic abscess.</title>
        <authorList>
            <person name="Thele R."/>
        </authorList>
    </citation>
    <scope>NUCLEOTIDE SEQUENCE [LARGE SCALE GENOMIC DNA]</scope>
    <source>
        <strain evidence="2 3">FOSA7093</strain>
    </source>
</reference>
<accession>A0ABX3UCN6</accession>
<evidence type="ECO:0000256" key="1">
    <source>
        <dbReference type="SAM" id="MobiDB-lite"/>
    </source>
</evidence>
<name>A0ABX3UCN6_KLUIN</name>
<proteinExistence type="predicted"/>
<comment type="caution">
    <text evidence="2">The sequence shown here is derived from an EMBL/GenBank/DDBJ whole genome shotgun (WGS) entry which is preliminary data.</text>
</comment>
<evidence type="ECO:0000313" key="2">
    <source>
        <dbReference type="EMBL" id="ORJ49244.1"/>
    </source>
</evidence>
<dbReference type="EMBL" id="MWPR01000025">
    <property type="protein sequence ID" value="ORJ49244.1"/>
    <property type="molecule type" value="Genomic_DNA"/>
</dbReference>
<organism evidence="2 3">
    <name type="scientific">Kluyvera intermedia</name>
    <name type="common">Enterobacter intermedius</name>
    <dbReference type="NCBI Taxonomy" id="61648"/>
    <lineage>
        <taxon>Bacteria</taxon>
        <taxon>Pseudomonadati</taxon>
        <taxon>Pseudomonadota</taxon>
        <taxon>Gammaproteobacteria</taxon>
        <taxon>Enterobacterales</taxon>
        <taxon>Enterobacteriaceae</taxon>
        <taxon>Kluyvera</taxon>
    </lineage>
</organism>
<dbReference type="RefSeq" id="WP_085006691.1">
    <property type="nucleotide sequence ID" value="NZ_MWPR01000025.1"/>
</dbReference>
<sequence length="539" mass="61327">MATPSSTAGKACVECNIPDPCIVDVITDFSKNKEHHIWSKEGYVHFDLLDEGDGCKGSITIKQKCNCEKQCLIAQLEESTDGTVEQLKTDGTPNEKTLYYDEKKRGLDITNIFRSPWEYLSSIILPTDIFDEPAHYTVAAKGCYECNRYVEVDVYPTVEIRFTTGLSYDIVASKKERTVKERRDEQIKSRQAMDNTQPKNKNKLRDGWTYQTAQFELINKTALNVDFGLKICNVEYSHQYQEEIRKLRRSHMLEQLRRADQLIDRLNGYFAPDPENANETRKYSVFSFEASPLKIGVSYAYQYTDLKEGPCHYFGLYGKPFLEAKLKFDIIQFICAYCKLDSLVSRCRSYLKKHGVSVECYIEIAPGVNLDIGAAYSKKDKDWSFDVLKENKLYLGVKGVVSATFEAEIFVVELEAEVEGTIGTAAGFALDKHDNGLDLVLYHDGIKGTFKFAADISYGGEKDHKREQPVKNNNIEEEWQLCSPLKSEESVLRINLYGKERALPQVSFTSPSQPWAMGSNPDWNKENGDRTGYNGTPQN</sequence>
<dbReference type="Proteomes" id="UP000192521">
    <property type="component" value="Unassembled WGS sequence"/>
</dbReference>
<keyword evidence="3" id="KW-1185">Reference proteome</keyword>
<feature type="region of interest" description="Disordered" evidence="1">
    <location>
        <begin position="183"/>
        <end position="203"/>
    </location>
</feature>
<evidence type="ECO:0000313" key="3">
    <source>
        <dbReference type="Proteomes" id="UP000192521"/>
    </source>
</evidence>